<accession>A0A941CLH3</accession>
<dbReference type="Pfam" id="PF00106">
    <property type="entry name" value="adh_short"/>
    <property type="match status" value="1"/>
</dbReference>
<dbReference type="InterPro" id="IPR050259">
    <property type="entry name" value="SDR"/>
</dbReference>
<dbReference type="PANTHER" id="PTHR42879">
    <property type="entry name" value="3-OXOACYL-(ACYL-CARRIER-PROTEIN) REDUCTASE"/>
    <property type="match status" value="1"/>
</dbReference>
<dbReference type="SUPFAM" id="SSF51735">
    <property type="entry name" value="NAD(P)-binding Rossmann-fold domains"/>
    <property type="match status" value="1"/>
</dbReference>
<name>A0A941CLH3_9CLOT</name>
<comment type="caution">
    <text evidence="5">The sequence shown here is derived from an EMBL/GenBank/DDBJ whole genome shotgun (WGS) entry which is preliminary data.</text>
</comment>
<dbReference type="InterPro" id="IPR020904">
    <property type="entry name" value="Sc_DH/Rdtase_CS"/>
</dbReference>
<dbReference type="PRINTS" id="PR00081">
    <property type="entry name" value="GDHRDH"/>
</dbReference>
<dbReference type="RefSeq" id="WP_211799352.1">
    <property type="nucleotide sequence ID" value="NZ_JAGSCS010000001.1"/>
</dbReference>
<dbReference type="GO" id="GO:0008202">
    <property type="term" value="P:steroid metabolic process"/>
    <property type="evidence" value="ECO:0007669"/>
    <property type="project" value="UniProtKB-KW"/>
</dbReference>
<dbReference type="GO" id="GO:0032787">
    <property type="term" value="P:monocarboxylic acid metabolic process"/>
    <property type="evidence" value="ECO:0007669"/>
    <property type="project" value="UniProtKB-ARBA"/>
</dbReference>
<evidence type="ECO:0000256" key="1">
    <source>
        <dbReference type="ARBA" id="ARBA00006484"/>
    </source>
</evidence>
<organism evidence="5 6">
    <name type="scientific">Proteiniclasticum sediminis</name>
    <dbReference type="NCBI Taxonomy" id="2804028"/>
    <lineage>
        <taxon>Bacteria</taxon>
        <taxon>Bacillati</taxon>
        <taxon>Bacillota</taxon>
        <taxon>Clostridia</taxon>
        <taxon>Eubacteriales</taxon>
        <taxon>Clostridiaceae</taxon>
        <taxon>Proteiniclasticum</taxon>
    </lineage>
</organism>
<evidence type="ECO:0000313" key="5">
    <source>
        <dbReference type="EMBL" id="MBR0574835.1"/>
    </source>
</evidence>
<dbReference type="CDD" id="cd05233">
    <property type="entry name" value="SDR_c"/>
    <property type="match status" value="1"/>
</dbReference>
<evidence type="ECO:0000313" key="6">
    <source>
        <dbReference type="Proteomes" id="UP000675379"/>
    </source>
</evidence>
<dbReference type="AlphaFoldDB" id="A0A941CLH3"/>
<dbReference type="GO" id="GO:0016491">
    <property type="term" value="F:oxidoreductase activity"/>
    <property type="evidence" value="ECO:0007669"/>
    <property type="project" value="UniProtKB-KW"/>
</dbReference>
<dbReference type="PANTHER" id="PTHR42879:SF2">
    <property type="entry name" value="3-OXOACYL-[ACYL-CARRIER-PROTEIN] REDUCTASE FABG"/>
    <property type="match status" value="1"/>
</dbReference>
<dbReference type="EMBL" id="JAGSCS010000001">
    <property type="protein sequence ID" value="MBR0574835.1"/>
    <property type="molecule type" value="Genomic_DNA"/>
</dbReference>
<gene>
    <name evidence="5" type="ORF">KCG48_00630</name>
</gene>
<reference evidence="5" key="1">
    <citation type="submission" date="2021-04" db="EMBL/GenBank/DDBJ databases">
        <title>Proteiniclasticum sedimins sp. nov., an obligate anaerobic bacterium isolated from anaerobic sludge.</title>
        <authorList>
            <person name="Liu J."/>
        </authorList>
    </citation>
    <scope>NUCLEOTIDE SEQUENCE</scope>
    <source>
        <strain evidence="5">BAD-10</strain>
    </source>
</reference>
<keyword evidence="2" id="KW-0560">Oxidoreductase</keyword>
<keyword evidence="3" id="KW-0753">Steroid metabolism</keyword>
<proteinExistence type="inferred from homology"/>
<comment type="similarity">
    <text evidence="1 4">Belongs to the short-chain dehydrogenases/reductases (SDR) family.</text>
</comment>
<dbReference type="InterPro" id="IPR002347">
    <property type="entry name" value="SDR_fam"/>
</dbReference>
<evidence type="ECO:0000256" key="3">
    <source>
        <dbReference type="ARBA" id="ARBA00023221"/>
    </source>
</evidence>
<dbReference type="Gene3D" id="3.40.50.720">
    <property type="entry name" value="NAD(P)-binding Rossmann-like Domain"/>
    <property type="match status" value="1"/>
</dbReference>
<evidence type="ECO:0000256" key="4">
    <source>
        <dbReference type="RuleBase" id="RU000363"/>
    </source>
</evidence>
<dbReference type="FunFam" id="3.40.50.720:FF:000173">
    <property type="entry name" value="3-oxoacyl-[acyl-carrier protein] reductase"/>
    <property type="match status" value="1"/>
</dbReference>
<dbReference type="PRINTS" id="PR00080">
    <property type="entry name" value="SDRFAMILY"/>
</dbReference>
<dbReference type="InterPro" id="IPR036291">
    <property type="entry name" value="NAD(P)-bd_dom_sf"/>
</dbReference>
<keyword evidence="6" id="KW-1185">Reference proteome</keyword>
<sequence length="242" mass="26688">MMKNALITGATGGIGEAIARKLGEMGYSLALFYGRNHEKAQALAAELSEITEVKTYAMDFRHPDKAHVAMGQALDDFGSFQLLVHGAGISVRGFFHELEDPDFEELLDINLRPLYYLTRKVIPDMIDRQEGQIISISSIWGSRAAAMEVGYAMTKGALEQFTRGLAAELSHMGIRVNAIAPGGVDTDILANLSEEEKQQFLEDIPFRRLCRPEEIADLVEFLLTKGTYITGQIITIDGGYTL</sequence>
<dbReference type="PROSITE" id="PS00061">
    <property type="entry name" value="ADH_SHORT"/>
    <property type="match status" value="1"/>
</dbReference>
<dbReference type="Proteomes" id="UP000675379">
    <property type="component" value="Unassembled WGS sequence"/>
</dbReference>
<keyword evidence="3" id="KW-0443">Lipid metabolism</keyword>
<dbReference type="NCBIfam" id="NF047420">
    <property type="entry name" value="EF_P_mod_YmfI"/>
    <property type="match status" value="1"/>
</dbReference>
<evidence type="ECO:0000256" key="2">
    <source>
        <dbReference type="ARBA" id="ARBA00023002"/>
    </source>
</evidence>
<protein>
    <submittedName>
        <fullName evidence="5">SDR family oxidoreductase</fullName>
    </submittedName>
</protein>